<keyword evidence="4" id="KW-0472">Membrane</keyword>
<dbReference type="InParanoid" id="A0A3N1GA54"/>
<comment type="caution">
    <text evidence="5">The sequence shown here is derived from an EMBL/GenBank/DDBJ whole genome shotgun (WGS) entry which is preliminary data.</text>
</comment>
<dbReference type="Proteomes" id="UP000276232">
    <property type="component" value="Unassembled WGS sequence"/>
</dbReference>
<keyword evidence="6" id="KW-1185">Reference proteome</keyword>
<evidence type="ECO:0000256" key="4">
    <source>
        <dbReference type="ARBA" id="ARBA00023136"/>
    </source>
</evidence>
<evidence type="ECO:0000256" key="3">
    <source>
        <dbReference type="ARBA" id="ARBA00022989"/>
    </source>
</evidence>
<dbReference type="RefSeq" id="WP_123380722.1">
    <property type="nucleotide sequence ID" value="NZ_RJKN01000007.1"/>
</dbReference>
<dbReference type="EMBL" id="RJKN01000007">
    <property type="protein sequence ID" value="ROP27113.1"/>
    <property type="molecule type" value="Genomic_DNA"/>
</dbReference>
<accession>A0A3N1GA54</accession>
<dbReference type="OrthoDB" id="2908954at2"/>
<proteinExistence type="predicted"/>
<evidence type="ECO:0000256" key="1">
    <source>
        <dbReference type="ARBA" id="ARBA00004141"/>
    </source>
</evidence>
<dbReference type="GO" id="GO:0016020">
    <property type="term" value="C:membrane"/>
    <property type="evidence" value="ECO:0007669"/>
    <property type="project" value="UniProtKB-SubCell"/>
</dbReference>
<comment type="subcellular location">
    <subcellularLocation>
        <location evidence="1">Membrane</location>
        <topology evidence="1">Multi-pass membrane protein</topology>
    </subcellularLocation>
</comment>
<dbReference type="GO" id="GO:0016765">
    <property type="term" value="F:transferase activity, transferring alkyl or aryl (other than methyl) groups"/>
    <property type="evidence" value="ECO:0007669"/>
    <property type="project" value="InterPro"/>
</dbReference>
<sequence length="320" mass="30500">MSTVPAGGLGTWREWAELVRLPAVVSVPGDALVGLAAAGGPGGRGAAARAAATPLASVCLYWGGMVLNDWADRELDAVERPERPLPSGRVDPRAALAAAAGLTAAGVGVAGLTGGRRSAGCAALLAAGVWTYDLVGKSSPLAPASMAVTRLLDVVLGATAAAPGLPLGAALRPAALPALSVGLHTLAVTDLARGEVHGASPATARRAAAVSAAAGVASAAAGVAAAVGAVRRGTGRTSAVAGAALGVAASAAHVARLVPVQAAAGTGSGGDARSATVAGLKALVTLQASLLAGLRQPVTAAGVLALGAGGKALRRWGSAT</sequence>
<keyword evidence="3" id="KW-1133">Transmembrane helix</keyword>
<dbReference type="Pfam" id="PF01040">
    <property type="entry name" value="UbiA"/>
    <property type="match status" value="1"/>
</dbReference>
<organism evidence="5 6">
    <name type="scientific">Pseudokineococcus lusitanus</name>
    <dbReference type="NCBI Taxonomy" id="763993"/>
    <lineage>
        <taxon>Bacteria</taxon>
        <taxon>Bacillati</taxon>
        <taxon>Actinomycetota</taxon>
        <taxon>Actinomycetes</taxon>
        <taxon>Kineosporiales</taxon>
        <taxon>Kineosporiaceae</taxon>
        <taxon>Pseudokineococcus</taxon>
    </lineage>
</organism>
<gene>
    <name evidence="5" type="ORF">EDC03_2636</name>
</gene>
<name>A0A3N1GA54_9ACTN</name>
<evidence type="ECO:0000313" key="6">
    <source>
        <dbReference type="Proteomes" id="UP000276232"/>
    </source>
</evidence>
<dbReference type="PANTHER" id="PTHR42723">
    <property type="entry name" value="CHLOROPHYLL SYNTHASE"/>
    <property type="match status" value="1"/>
</dbReference>
<dbReference type="AlphaFoldDB" id="A0A3N1GA54"/>
<dbReference type="NCBIfam" id="NF045897">
    <property type="entry name" value="SCO3242_trans"/>
    <property type="match status" value="1"/>
</dbReference>
<reference evidence="5 6" key="1">
    <citation type="journal article" date="2015" name="Stand. Genomic Sci.">
        <title>Genomic Encyclopedia of Bacterial and Archaeal Type Strains, Phase III: the genomes of soil and plant-associated and newly described type strains.</title>
        <authorList>
            <person name="Whitman W.B."/>
            <person name="Woyke T."/>
            <person name="Klenk H.P."/>
            <person name="Zhou Y."/>
            <person name="Lilburn T.G."/>
            <person name="Beck B.J."/>
            <person name="De Vos P."/>
            <person name="Vandamme P."/>
            <person name="Eisen J.A."/>
            <person name="Garrity G."/>
            <person name="Hugenholtz P."/>
            <person name="Kyrpides N.C."/>
        </authorList>
    </citation>
    <scope>NUCLEOTIDE SEQUENCE [LARGE SCALE GENOMIC DNA]</scope>
    <source>
        <strain evidence="5 6">CECT 7306</strain>
    </source>
</reference>
<dbReference type="InterPro" id="IPR044878">
    <property type="entry name" value="UbiA_sf"/>
</dbReference>
<dbReference type="PANTHER" id="PTHR42723:SF1">
    <property type="entry name" value="CHLOROPHYLL SYNTHASE, CHLOROPLASTIC"/>
    <property type="match status" value="1"/>
</dbReference>
<protein>
    <submittedName>
        <fullName evidence="5">4-hydroxybenzoate polyprenyltransferase</fullName>
    </submittedName>
</protein>
<keyword evidence="5" id="KW-0808">Transferase</keyword>
<dbReference type="InterPro" id="IPR000537">
    <property type="entry name" value="UbiA_prenyltransferase"/>
</dbReference>
<dbReference type="InterPro" id="IPR050475">
    <property type="entry name" value="Prenyltransferase_related"/>
</dbReference>
<keyword evidence="2" id="KW-0812">Transmembrane</keyword>
<evidence type="ECO:0000313" key="5">
    <source>
        <dbReference type="EMBL" id="ROP27113.1"/>
    </source>
</evidence>
<dbReference type="Gene3D" id="1.10.357.140">
    <property type="entry name" value="UbiA prenyltransferase"/>
    <property type="match status" value="1"/>
</dbReference>
<evidence type="ECO:0000256" key="2">
    <source>
        <dbReference type="ARBA" id="ARBA00022692"/>
    </source>
</evidence>